<feature type="domain" description="Effector-associated" evidence="1">
    <location>
        <begin position="3"/>
        <end position="87"/>
    </location>
</feature>
<comment type="caution">
    <text evidence="2">The sequence shown here is derived from an EMBL/GenBank/DDBJ whole genome shotgun (WGS) entry which is preliminary data.</text>
</comment>
<name>A0ABU5ET66_9BACT</name>
<proteinExistence type="predicted"/>
<gene>
    <name evidence="2" type="ORF">R5W23_005493</name>
</gene>
<dbReference type="EMBL" id="JAXBLV010000028">
    <property type="protein sequence ID" value="MDY3558400.1"/>
    <property type="molecule type" value="Genomic_DNA"/>
</dbReference>
<accession>A0ABU5ET66</accession>
<dbReference type="RefSeq" id="WP_320685330.1">
    <property type="nucleotide sequence ID" value="NZ_JAXBLV010000028.1"/>
</dbReference>
<feature type="domain" description="Effector-associated" evidence="1">
    <location>
        <begin position="103"/>
        <end position="186"/>
    </location>
</feature>
<evidence type="ECO:0000313" key="3">
    <source>
        <dbReference type="Proteomes" id="UP001272242"/>
    </source>
</evidence>
<dbReference type="Proteomes" id="UP001272242">
    <property type="component" value="Unassembled WGS sequence"/>
</dbReference>
<evidence type="ECO:0000313" key="2">
    <source>
        <dbReference type="EMBL" id="MDY3558400.1"/>
    </source>
</evidence>
<dbReference type="InterPro" id="IPR045430">
    <property type="entry name" value="EAD1"/>
</dbReference>
<keyword evidence="3" id="KW-1185">Reference proteome</keyword>
<protein>
    <submittedName>
        <fullName evidence="2">Effector-associated domain EAD1-containing protein</fullName>
    </submittedName>
</protein>
<evidence type="ECO:0000259" key="1">
    <source>
        <dbReference type="Pfam" id="PF19955"/>
    </source>
</evidence>
<reference evidence="3" key="1">
    <citation type="journal article" date="2023" name="Mar. Drugs">
        <title>Gemmata algarum, a Novel Planctomycete Isolated from an Algal Mat, Displays Antimicrobial Activity.</title>
        <authorList>
            <person name="Kumar G."/>
            <person name="Kallscheuer N."/>
            <person name="Kashif M."/>
            <person name="Ahamad S."/>
            <person name="Jagadeeshwari U."/>
            <person name="Pannikurungottu S."/>
            <person name="Haufschild T."/>
            <person name="Kabuu M."/>
            <person name="Sasikala C."/>
            <person name="Jogler C."/>
            <person name="Ramana C."/>
        </authorList>
    </citation>
    <scope>NUCLEOTIDE SEQUENCE [LARGE SCALE GENOMIC DNA]</scope>
    <source>
        <strain evidence="3">JC673</strain>
    </source>
</reference>
<dbReference type="Pfam" id="PF19955">
    <property type="entry name" value="EAD1"/>
    <property type="match status" value="2"/>
</dbReference>
<organism evidence="2 3">
    <name type="scientific">Gemmata algarum</name>
    <dbReference type="NCBI Taxonomy" id="2975278"/>
    <lineage>
        <taxon>Bacteria</taxon>
        <taxon>Pseudomonadati</taxon>
        <taxon>Planctomycetota</taxon>
        <taxon>Planctomycetia</taxon>
        <taxon>Gemmatales</taxon>
        <taxon>Gemmataceae</taxon>
        <taxon>Gemmata</taxon>
    </lineage>
</organism>
<sequence>MSRLSGQQVKQLQQCLLSSFNFDELSRIVQFELNEQFASIAPPGTMSTATFELVMWAERTGRTAELIKAVMAARPNSPDMAALSQLLPAQAGTPAAPAVSAADQQRRLRGALLDQFPRPADLTILVADALGENIDQVAGGANQTEVCFNLVQWLWVDKPGRLQLLLARAMKERPNNAELKALKQELDAA</sequence>